<protein>
    <submittedName>
        <fullName evidence="2">PiggyBac transposable element-derived protein 4-like</fullName>
    </submittedName>
</protein>
<dbReference type="AlphaFoldDB" id="A0A6G0VQP8"/>
<evidence type="ECO:0000259" key="1">
    <source>
        <dbReference type="Pfam" id="PF13843"/>
    </source>
</evidence>
<organism evidence="2 3">
    <name type="scientific">Aphis craccivora</name>
    <name type="common">Cowpea aphid</name>
    <dbReference type="NCBI Taxonomy" id="307492"/>
    <lineage>
        <taxon>Eukaryota</taxon>
        <taxon>Metazoa</taxon>
        <taxon>Ecdysozoa</taxon>
        <taxon>Arthropoda</taxon>
        <taxon>Hexapoda</taxon>
        <taxon>Insecta</taxon>
        <taxon>Pterygota</taxon>
        <taxon>Neoptera</taxon>
        <taxon>Paraneoptera</taxon>
        <taxon>Hemiptera</taxon>
        <taxon>Sternorrhyncha</taxon>
        <taxon>Aphidomorpha</taxon>
        <taxon>Aphidoidea</taxon>
        <taxon>Aphididae</taxon>
        <taxon>Aphidini</taxon>
        <taxon>Aphis</taxon>
        <taxon>Aphis</taxon>
    </lineage>
</organism>
<feature type="non-terminal residue" evidence="2">
    <location>
        <position position="1"/>
    </location>
</feature>
<accession>A0A6G0VQP8</accession>
<keyword evidence="3" id="KW-1185">Reference proteome</keyword>
<dbReference type="InterPro" id="IPR029526">
    <property type="entry name" value="PGBD"/>
</dbReference>
<feature type="non-terminal residue" evidence="2">
    <location>
        <position position="283"/>
    </location>
</feature>
<dbReference type="Pfam" id="PF13843">
    <property type="entry name" value="DDE_Tnp_1_7"/>
    <property type="match status" value="1"/>
</dbReference>
<sequence length="283" mass="33441">ERSRSPIYNKTKKTKIFTDEELLILLENDKWLSSEDDFDGSSDDNFEGSLVDDFDNMAEVEEDSSTMNDMSDNSNNSLRKEPNNYETSWLFDTANANYIPATPGLKCVPEGNAPIDYFRLLIFFYLLVEEINAYALDIFLNHTHESARINNWVDTNRKEMEVFIGLLFHMGTIGLSRLEDYWKTSRSFNIPCFREYMSRNRFMLILRALHFTRNPKEGEPTPHNRLYKIQSVLNYFNSKMEEVYEPSKNLSIDESMILWRGRLVFRQYIKNKRHKYGVKSYVD</sequence>
<name>A0A6G0VQP8_APHCR</name>
<evidence type="ECO:0000313" key="3">
    <source>
        <dbReference type="Proteomes" id="UP000478052"/>
    </source>
</evidence>
<dbReference type="Proteomes" id="UP000478052">
    <property type="component" value="Unassembled WGS sequence"/>
</dbReference>
<dbReference type="PANTHER" id="PTHR46599">
    <property type="entry name" value="PIGGYBAC TRANSPOSABLE ELEMENT-DERIVED PROTEIN 4"/>
    <property type="match status" value="1"/>
</dbReference>
<feature type="domain" description="PiggyBac transposable element-derived protein" evidence="1">
    <location>
        <begin position="114"/>
        <end position="281"/>
    </location>
</feature>
<gene>
    <name evidence="2" type="ORF">FWK35_00032162</name>
</gene>
<dbReference type="EMBL" id="VUJU01013674">
    <property type="protein sequence ID" value="KAF0704049.1"/>
    <property type="molecule type" value="Genomic_DNA"/>
</dbReference>
<proteinExistence type="predicted"/>
<comment type="caution">
    <text evidence="2">The sequence shown here is derived from an EMBL/GenBank/DDBJ whole genome shotgun (WGS) entry which is preliminary data.</text>
</comment>
<reference evidence="2 3" key="1">
    <citation type="submission" date="2019-08" db="EMBL/GenBank/DDBJ databases">
        <title>Whole genome of Aphis craccivora.</title>
        <authorList>
            <person name="Voronova N.V."/>
            <person name="Shulinski R.S."/>
            <person name="Bandarenka Y.V."/>
            <person name="Zhorov D.G."/>
            <person name="Warner D."/>
        </authorList>
    </citation>
    <scope>NUCLEOTIDE SEQUENCE [LARGE SCALE GENOMIC DNA]</scope>
    <source>
        <strain evidence="2">180601</strain>
        <tissue evidence="2">Whole Body</tissue>
    </source>
</reference>
<evidence type="ECO:0000313" key="2">
    <source>
        <dbReference type="EMBL" id="KAF0704049.1"/>
    </source>
</evidence>
<dbReference type="PANTHER" id="PTHR46599:SF3">
    <property type="entry name" value="PIGGYBAC TRANSPOSABLE ELEMENT-DERIVED PROTEIN 4"/>
    <property type="match status" value="1"/>
</dbReference>
<dbReference type="OrthoDB" id="6626753at2759"/>